<dbReference type="Proteomes" id="UP000701853">
    <property type="component" value="Chromosome 11"/>
</dbReference>
<dbReference type="InterPro" id="IPR054722">
    <property type="entry name" value="PolX-like_BBD"/>
</dbReference>
<dbReference type="SUPFAM" id="SSF56672">
    <property type="entry name" value="DNA/RNA polymerases"/>
    <property type="match status" value="1"/>
</dbReference>
<keyword evidence="1" id="KW-0064">Aspartyl protease</keyword>
<dbReference type="InterPro" id="IPR043502">
    <property type="entry name" value="DNA/RNA_pol_sf"/>
</dbReference>
<dbReference type="Gene3D" id="3.30.420.10">
    <property type="entry name" value="Ribonuclease H-like superfamily/Ribonuclease H"/>
    <property type="match status" value="1"/>
</dbReference>
<dbReference type="Pfam" id="PF22936">
    <property type="entry name" value="Pol_BBD"/>
    <property type="match status" value="1"/>
</dbReference>
<comment type="caution">
    <text evidence="3">The sequence shown here is derived from an EMBL/GenBank/DDBJ whole genome shotgun (WGS) entry which is preliminary data.</text>
</comment>
<dbReference type="GO" id="GO:0015074">
    <property type="term" value="P:DNA integration"/>
    <property type="evidence" value="ECO:0007669"/>
    <property type="project" value="InterPro"/>
</dbReference>
<dbReference type="Pfam" id="PF07727">
    <property type="entry name" value="RVT_2"/>
    <property type="match status" value="1"/>
</dbReference>
<dbReference type="EMBL" id="JAHUZN010000011">
    <property type="protein sequence ID" value="KAG8478760.1"/>
    <property type="molecule type" value="Genomic_DNA"/>
</dbReference>
<dbReference type="GO" id="GO:0003676">
    <property type="term" value="F:nucleic acid binding"/>
    <property type="evidence" value="ECO:0007669"/>
    <property type="project" value="InterPro"/>
</dbReference>
<dbReference type="SUPFAM" id="SSF53098">
    <property type="entry name" value="Ribonuclease H-like"/>
    <property type="match status" value="1"/>
</dbReference>
<dbReference type="Pfam" id="PF00665">
    <property type="entry name" value="rve"/>
    <property type="match status" value="1"/>
</dbReference>
<dbReference type="InterPro" id="IPR013103">
    <property type="entry name" value="RVT_2"/>
</dbReference>
<dbReference type="InterPro" id="IPR012337">
    <property type="entry name" value="RNaseH-like_sf"/>
</dbReference>
<dbReference type="PANTHER" id="PTHR47481:SF10">
    <property type="entry name" value="COPIA-LIKE POLYPROTEIN_RETROTRANSPOSON"/>
    <property type="match status" value="1"/>
</dbReference>
<gene>
    <name evidence="3" type="ORF">CXB51_028634</name>
</gene>
<dbReference type="PROSITE" id="PS50994">
    <property type="entry name" value="INTEGRASE"/>
    <property type="match status" value="1"/>
</dbReference>
<dbReference type="InterPro" id="IPR036397">
    <property type="entry name" value="RNaseH_sf"/>
</dbReference>
<evidence type="ECO:0000313" key="4">
    <source>
        <dbReference type="Proteomes" id="UP000701853"/>
    </source>
</evidence>
<dbReference type="InterPro" id="IPR057670">
    <property type="entry name" value="SH3_retrovirus"/>
</dbReference>
<keyword evidence="1" id="KW-0378">Hydrolase</keyword>
<protein>
    <recommendedName>
        <fullName evidence="2">Integrase catalytic domain-containing protein</fullName>
    </recommendedName>
</protein>
<name>A0A8J6CQG7_9ROSI</name>
<dbReference type="OrthoDB" id="1749397at2759"/>
<feature type="domain" description="Integrase catalytic" evidence="2">
    <location>
        <begin position="615"/>
        <end position="790"/>
    </location>
</feature>
<dbReference type="AlphaFoldDB" id="A0A8J6CQG7"/>
<accession>A0A8J6CQG7</accession>
<organism evidence="3 4">
    <name type="scientific">Gossypium anomalum</name>
    <dbReference type="NCBI Taxonomy" id="47600"/>
    <lineage>
        <taxon>Eukaryota</taxon>
        <taxon>Viridiplantae</taxon>
        <taxon>Streptophyta</taxon>
        <taxon>Embryophyta</taxon>
        <taxon>Tracheophyta</taxon>
        <taxon>Spermatophyta</taxon>
        <taxon>Magnoliopsida</taxon>
        <taxon>eudicotyledons</taxon>
        <taxon>Gunneridae</taxon>
        <taxon>Pentapetalae</taxon>
        <taxon>rosids</taxon>
        <taxon>malvids</taxon>
        <taxon>Malvales</taxon>
        <taxon>Malvaceae</taxon>
        <taxon>Malvoideae</taxon>
        <taxon>Gossypium</taxon>
    </lineage>
</organism>
<evidence type="ECO:0000313" key="3">
    <source>
        <dbReference type="EMBL" id="KAG8478760.1"/>
    </source>
</evidence>
<evidence type="ECO:0000259" key="2">
    <source>
        <dbReference type="PROSITE" id="PS50994"/>
    </source>
</evidence>
<dbReference type="InterPro" id="IPR001584">
    <property type="entry name" value="Integrase_cat-core"/>
</dbReference>
<keyword evidence="4" id="KW-1185">Reference proteome</keyword>
<proteinExistence type="predicted"/>
<dbReference type="Pfam" id="PF25597">
    <property type="entry name" value="SH3_retrovirus"/>
    <property type="match status" value="1"/>
</dbReference>
<sequence length="1198" mass="132728">MAITHSPESDSVEPNGSVFLGDRVVTSFPRHEVVKLDEGTFLQWQQQVRLILRGYGLFGLLDGSLTAPTRFIQSSDGGLIVNPAVSIFDQQDSLLTSWLLSTISSSFLSSFTDVRASHDVWNVANNLFATDSSAKQSQLRHELHSLRKGSLSVRSYVNKITNLCTLLAASRSQISEAERTVVLLAGLSSEFDAIVSSVSLSTGQLTFQRIVDTLLKCEARQVRSAQEVLVATNTVEGPPLQSTDSPFRGGGRSSIRGRACLFRLRVQCQICSRYGHLAQRCYYRYNHDEHSPVDALMVRWEGFAYGFGRDDERIIENGFGQNYGNFVQNWRPGQNWRPFVWPDYEVANGVPRSGPRSSDDPNPYDSGRDFGDMGLQFCNDSLGNAYGKMGLRSYGPSGSTVHEAPWRTKPRACVFSVASSPYDSSQFVGLPPWLPELHASDYSDASVYDSNFNSTDSYVLMPVGSTSWCLDSDATHHVCKNASELHGSTPYTGTSSLLMGNGVSSKISSIRSTNFTTEKKLLHLTNVLCVSSIRRNLLSVSKFATDNNVFFEFHPSYCVIKDIQTQEILMRGQVRDGLYQFSVGSSVLSLSVNNMVVQRSSTADDVFALWHKRLGHPAPNIVKAVLDNCRITLNKSRLNNGPGAVSCEGNLYYISFIDMTSRFTWVYLISHKSQAVECFGQFQKMVFTQFGKCIKKFQSDWGGEFLAFSSVFASQGILHRVSCPHTSEQNGVAERKHRHIVETGLTLLAQANLPMKLWGYAFCSAVHLINQLPTPVLNRQSPYQSLFGCEPTYDHLRVFGCCCFPYLRPFVKHKLEFQSQPSTFLGYSTYHKGYFCLTPDGKVVVSRHVVFDENHFLFPVSSPASDQTSSGNTTYVPIVWSFPTTNTGLPSTPTTGVSLGSHNSESILRDSSANYGASCQNYNLLDVSGTIVRDEAISTIPTEPDPIPPVPPISTINTHGMITRSKVGIFKPKVLCADNVDLEPSSVGEALAHPDWRLAVQAEYDALIAKSTWELYSLPLSRKAIGCKWLFKIKKNPNGTINRRKARLVAKGCSQVPGYDFTGTFSLVVKLTTIRVILYVAVTKGWPLRQVDVNNAFLNGDLADDVFMQQPPGFVQHGSSGEKLVCHLTKALYGLRQTPHAWFDKLKQFLVSTGFILSKSDVSLFVHSSSDYTLYVLVYMDNIVITGSSSDGIDCFVQ</sequence>
<reference evidence="3 4" key="1">
    <citation type="journal article" date="2021" name="bioRxiv">
        <title>The Gossypium anomalum genome as a resource for cotton improvement and evolutionary analysis of hybrid incompatibility.</title>
        <authorList>
            <person name="Grover C.E."/>
            <person name="Yuan D."/>
            <person name="Arick M.A."/>
            <person name="Miller E.R."/>
            <person name="Hu G."/>
            <person name="Peterson D.G."/>
            <person name="Wendel J.F."/>
            <person name="Udall J.A."/>
        </authorList>
    </citation>
    <scope>NUCLEOTIDE SEQUENCE [LARGE SCALE GENOMIC DNA]</scope>
    <source>
        <strain evidence="3">JFW-Udall</strain>
        <tissue evidence="3">Leaf</tissue>
    </source>
</reference>
<dbReference type="PANTHER" id="PTHR47481">
    <property type="match status" value="1"/>
</dbReference>
<dbReference type="GO" id="GO:0004190">
    <property type="term" value="F:aspartic-type endopeptidase activity"/>
    <property type="evidence" value="ECO:0007669"/>
    <property type="project" value="UniProtKB-KW"/>
</dbReference>
<evidence type="ECO:0000256" key="1">
    <source>
        <dbReference type="ARBA" id="ARBA00022750"/>
    </source>
</evidence>
<dbReference type="Pfam" id="PF14223">
    <property type="entry name" value="Retrotran_gag_2"/>
    <property type="match status" value="1"/>
</dbReference>
<keyword evidence="1" id="KW-0645">Protease</keyword>